<proteinExistence type="predicted"/>
<feature type="compositionally biased region" description="Basic and acidic residues" evidence="1">
    <location>
        <begin position="128"/>
        <end position="145"/>
    </location>
</feature>
<gene>
    <name evidence="2" type="ORF">GcM1_247222</name>
</gene>
<dbReference type="EMBL" id="MCBS01024702">
    <property type="protein sequence ID" value="RKF72766.1"/>
    <property type="molecule type" value="Genomic_DNA"/>
</dbReference>
<dbReference type="PANTHER" id="PTHR13621">
    <property type="entry name" value="PROLINE-RICH PROTEIN PRCC"/>
    <property type="match status" value="1"/>
</dbReference>
<evidence type="ECO:0000313" key="2">
    <source>
        <dbReference type="EMBL" id="RKF72766.1"/>
    </source>
</evidence>
<evidence type="ECO:0000313" key="3">
    <source>
        <dbReference type="Proteomes" id="UP000285326"/>
    </source>
</evidence>
<sequence>MILVEYSDSESSESEQLNISESYIANPKSSKRYFQKIIDKSNPGKIKLSLPQTSTEEEDLCKHPIKKAKTLKETSSGFNSILPAPKRSIPSSVVNFEGDNSERKGIVSSVNIVTASKPGFVRLPNNTHGDKTIQDTEETSMDRSSSHTLQPKLKKDEVTFKGTTLMFKPLSVSNKTKKKKKIMSGSTGTTLPAENSCAHEPVAEKLPKISLFSFCTEEEEEKKISLPEEIYKPIIYGLSESTEEVSCDGDSEISHQDTAPVPTPPVSNALTTVADNLHLSNSERRRLFGRQMGKNEVTMTTNIINFNTDVEYLHNEEVRASGEQISHNPVRAIAPGKHSLKQLVHAAQSQKDALEESFAKGKNNRAEASSKYGW</sequence>
<dbReference type="PANTHER" id="PTHR13621:SF2">
    <property type="entry name" value="PROLINE-RICH PROTEIN PRCC"/>
    <property type="match status" value="1"/>
</dbReference>
<dbReference type="AlphaFoldDB" id="A0A420IDZ6"/>
<organism evidence="2 3">
    <name type="scientific">Golovinomyces cichoracearum</name>
    <dbReference type="NCBI Taxonomy" id="62708"/>
    <lineage>
        <taxon>Eukaryota</taxon>
        <taxon>Fungi</taxon>
        <taxon>Dikarya</taxon>
        <taxon>Ascomycota</taxon>
        <taxon>Pezizomycotina</taxon>
        <taxon>Leotiomycetes</taxon>
        <taxon>Erysiphales</taxon>
        <taxon>Erysiphaceae</taxon>
        <taxon>Golovinomyces</taxon>
    </lineage>
</organism>
<dbReference type="Proteomes" id="UP000285326">
    <property type="component" value="Unassembled WGS sequence"/>
</dbReference>
<dbReference type="Pfam" id="PF10253">
    <property type="entry name" value="PRCC"/>
    <property type="match status" value="1"/>
</dbReference>
<dbReference type="GO" id="GO:0005634">
    <property type="term" value="C:nucleus"/>
    <property type="evidence" value="ECO:0007669"/>
    <property type="project" value="TreeGrafter"/>
</dbReference>
<feature type="region of interest" description="Disordered" evidence="1">
    <location>
        <begin position="121"/>
        <end position="150"/>
    </location>
</feature>
<dbReference type="InterPro" id="IPR018800">
    <property type="entry name" value="PRCC"/>
</dbReference>
<accession>A0A420IDZ6</accession>
<name>A0A420IDZ6_9PEZI</name>
<protein>
    <submittedName>
        <fullName evidence="2">Uncharacterized protein</fullName>
    </submittedName>
</protein>
<comment type="caution">
    <text evidence="2">The sequence shown here is derived from an EMBL/GenBank/DDBJ whole genome shotgun (WGS) entry which is preliminary data.</text>
</comment>
<reference evidence="2 3" key="1">
    <citation type="journal article" date="2018" name="BMC Genomics">
        <title>Comparative genome analyses reveal sequence features reflecting distinct modes of host-adaptation between dicot and monocot powdery mildew.</title>
        <authorList>
            <person name="Wu Y."/>
            <person name="Ma X."/>
            <person name="Pan Z."/>
            <person name="Kale S.D."/>
            <person name="Song Y."/>
            <person name="King H."/>
            <person name="Zhang Q."/>
            <person name="Presley C."/>
            <person name="Deng X."/>
            <person name="Wei C.I."/>
            <person name="Xiao S."/>
        </authorList>
    </citation>
    <scope>NUCLEOTIDE SEQUENCE [LARGE SCALE GENOMIC DNA]</scope>
    <source>
        <strain evidence="2">UMSG1</strain>
    </source>
</reference>
<evidence type="ECO:0000256" key="1">
    <source>
        <dbReference type="SAM" id="MobiDB-lite"/>
    </source>
</evidence>
<feature type="region of interest" description="Disordered" evidence="1">
    <location>
        <begin position="346"/>
        <end position="374"/>
    </location>
</feature>